<dbReference type="EMBL" id="BGPR01003884">
    <property type="protein sequence ID" value="GBM93560.1"/>
    <property type="molecule type" value="Genomic_DNA"/>
</dbReference>
<comment type="caution">
    <text evidence="1">The sequence shown here is derived from an EMBL/GenBank/DDBJ whole genome shotgun (WGS) entry which is preliminary data.</text>
</comment>
<protein>
    <submittedName>
        <fullName evidence="1">Uncharacterized protein</fullName>
    </submittedName>
</protein>
<organism evidence="1 2">
    <name type="scientific">Araneus ventricosus</name>
    <name type="common">Orbweaver spider</name>
    <name type="synonym">Epeira ventricosa</name>
    <dbReference type="NCBI Taxonomy" id="182803"/>
    <lineage>
        <taxon>Eukaryota</taxon>
        <taxon>Metazoa</taxon>
        <taxon>Ecdysozoa</taxon>
        <taxon>Arthropoda</taxon>
        <taxon>Chelicerata</taxon>
        <taxon>Arachnida</taxon>
        <taxon>Araneae</taxon>
        <taxon>Araneomorphae</taxon>
        <taxon>Entelegynae</taxon>
        <taxon>Araneoidea</taxon>
        <taxon>Araneidae</taxon>
        <taxon>Araneus</taxon>
    </lineage>
</organism>
<dbReference type="AlphaFoldDB" id="A0A4Y2JU43"/>
<evidence type="ECO:0000313" key="2">
    <source>
        <dbReference type="Proteomes" id="UP000499080"/>
    </source>
</evidence>
<dbReference type="Proteomes" id="UP000499080">
    <property type="component" value="Unassembled WGS sequence"/>
</dbReference>
<proteinExistence type="predicted"/>
<keyword evidence="2" id="KW-1185">Reference proteome</keyword>
<reference evidence="1 2" key="1">
    <citation type="journal article" date="2019" name="Sci. Rep.">
        <title>Orb-weaving spider Araneus ventricosus genome elucidates the spidroin gene catalogue.</title>
        <authorList>
            <person name="Kono N."/>
            <person name="Nakamura H."/>
            <person name="Ohtoshi R."/>
            <person name="Moran D.A.P."/>
            <person name="Shinohara A."/>
            <person name="Yoshida Y."/>
            <person name="Fujiwara M."/>
            <person name="Mori M."/>
            <person name="Tomita M."/>
            <person name="Arakawa K."/>
        </authorList>
    </citation>
    <scope>NUCLEOTIDE SEQUENCE [LARGE SCALE GENOMIC DNA]</scope>
</reference>
<gene>
    <name evidence="1" type="ORF">AVEN_142405_1</name>
</gene>
<accession>A0A4Y2JU43</accession>
<evidence type="ECO:0000313" key="1">
    <source>
        <dbReference type="EMBL" id="GBM93560.1"/>
    </source>
</evidence>
<name>A0A4Y2JU43_ARAVE</name>
<sequence>MTVKMLKAMTPGNCQNIQDVRSAASENHRIDIREFSEKCSFEISVHSEDLDTGRMFLPKLLHADHKERLSSAFDLLECAKNKKFLEMIVTADES</sequence>